<evidence type="ECO:0000256" key="5">
    <source>
        <dbReference type="ARBA" id="ARBA00093456"/>
    </source>
</evidence>
<name>A0A1X2GI91_9FUNG</name>
<dbReference type="PANTHER" id="PTHR32086">
    <property type="entry name" value="FANCONI ANEMIA GROUP D2 PROTEIN"/>
    <property type="match status" value="1"/>
</dbReference>
<proteinExistence type="inferred from homology"/>
<dbReference type="GO" id="GO:0005634">
    <property type="term" value="C:nucleus"/>
    <property type="evidence" value="ECO:0007669"/>
    <property type="project" value="UniProtKB-SubCell"/>
</dbReference>
<evidence type="ECO:0000256" key="2">
    <source>
        <dbReference type="ARBA" id="ARBA00022499"/>
    </source>
</evidence>
<evidence type="ECO:0000313" key="6">
    <source>
        <dbReference type="EMBL" id="ORX54484.1"/>
    </source>
</evidence>
<comment type="similarity">
    <text evidence="5">Belongs to the Fanconi anemia protein FANCD2 family.</text>
</comment>
<keyword evidence="4" id="KW-0539">Nucleus</keyword>
<accession>A0A1X2GI91</accession>
<dbReference type="AlphaFoldDB" id="A0A1X2GI91"/>
<gene>
    <name evidence="6" type="ORF">DM01DRAFT_1362850</name>
</gene>
<evidence type="ECO:0000256" key="1">
    <source>
        <dbReference type="ARBA" id="ARBA00004123"/>
    </source>
</evidence>
<dbReference type="GO" id="GO:0007129">
    <property type="term" value="P:homologous chromosome pairing at meiosis"/>
    <property type="evidence" value="ECO:0007669"/>
    <property type="project" value="TreeGrafter"/>
</dbReference>
<keyword evidence="7" id="KW-1185">Reference proteome</keyword>
<comment type="subcellular location">
    <subcellularLocation>
        <location evidence="1">Nucleus</location>
    </subcellularLocation>
</comment>
<dbReference type="STRING" id="101127.A0A1X2GI91"/>
<sequence length="448" mass="49679">MNAFVSEAAQLRQCLLPGLMNTSGPEKLPEFFDELEQDQSSSCTARLILHQLRWLDYIVKPQQLANTLIEPIVAFLKDWMQQHPNLTVPILDTLSNLTVHADSLDDVRQMVLDGLSSADVDDLAVMIKFLLQTVTTHTVDTTIFDIRQNLDMRALVRLQQTPQQSSDKPAQSPEALILESIKLGIQFHRFVHASWIKSLLALETPRGHKVIDLLVLLIFYSMASTKKKTEGIIRKKIMAGLITSRLIKEVLVDHAAGLASYWGTIVVLAESLLRSSQQDLLLTCCAQALYTHAFIGCDAYHRQEMIGSLVTHVGSGVADEMNVALQVLLTLAQKHPKELAVYSVFLKGILDYLDSLTLLQIRILFDVFNLLALKGNEHITDDSSLWSDINIVVRKQLSNPRVKYKKIGILGAMSSIKVLNAPDVCCEQSSGGAGSSTQGIAKQAPFTQ</sequence>
<evidence type="ECO:0000256" key="4">
    <source>
        <dbReference type="ARBA" id="ARBA00023242"/>
    </source>
</evidence>
<keyword evidence="2" id="KW-1017">Isopeptide bond</keyword>
<evidence type="ECO:0000313" key="7">
    <source>
        <dbReference type="Proteomes" id="UP000242146"/>
    </source>
</evidence>
<organism evidence="6 7">
    <name type="scientific">Hesseltinella vesiculosa</name>
    <dbReference type="NCBI Taxonomy" id="101127"/>
    <lineage>
        <taxon>Eukaryota</taxon>
        <taxon>Fungi</taxon>
        <taxon>Fungi incertae sedis</taxon>
        <taxon>Mucoromycota</taxon>
        <taxon>Mucoromycotina</taxon>
        <taxon>Mucoromycetes</taxon>
        <taxon>Mucorales</taxon>
        <taxon>Cunninghamellaceae</taxon>
        <taxon>Hesseltinella</taxon>
    </lineage>
</organism>
<keyword evidence="3" id="KW-0832">Ubl conjugation</keyword>
<dbReference type="Pfam" id="PF14631">
    <property type="entry name" value="FancD2"/>
    <property type="match status" value="1"/>
</dbReference>
<evidence type="ECO:0000256" key="3">
    <source>
        <dbReference type="ARBA" id="ARBA00022843"/>
    </source>
</evidence>
<dbReference type="GO" id="GO:0031573">
    <property type="term" value="P:mitotic intra-S DNA damage checkpoint signaling"/>
    <property type="evidence" value="ECO:0007669"/>
    <property type="project" value="TreeGrafter"/>
</dbReference>
<dbReference type="GO" id="GO:0000793">
    <property type="term" value="C:condensed chromosome"/>
    <property type="evidence" value="ECO:0007669"/>
    <property type="project" value="TreeGrafter"/>
</dbReference>
<dbReference type="GO" id="GO:0070182">
    <property type="term" value="F:DNA polymerase binding"/>
    <property type="evidence" value="ECO:0007669"/>
    <property type="project" value="TreeGrafter"/>
</dbReference>
<dbReference type="EMBL" id="MCGT01000013">
    <property type="protein sequence ID" value="ORX54484.1"/>
    <property type="molecule type" value="Genomic_DNA"/>
</dbReference>
<dbReference type="OrthoDB" id="27031at2759"/>
<protein>
    <submittedName>
        <fullName evidence="6">Uncharacterized protein</fullName>
    </submittedName>
</protein>
<dbReference type="PANTHER" id="PTHR32086:SF0">
    <property type="entry name" value="FANCONI ANEMIA GROUP D2 PROTEIN"/>
    <property type="match status" value="1"/>
</dbReference>
<dbReference type="InterPro" id="IPR029448">
    <property type="entry name" value="FANCD2"/>
</dbReference>
<comment type="caution">
    <text evidence="6">The sequence shown here is derived from an EMBL/GenBank/DDBJ whole genome shotgun (WGS) entry which is preliminary data.</text>
</comment>
<dbReference type="Proteomes" id="UP000242146">
    <property type="component" value="Unassembled WGS sequence"/>
</dbReference>
<reference evidence="6 7" key="1">
    <citation type="submission" date="2016-07" db="EMBL/GenBank/DDBJ databases">
        <title>Pervasive Adenine N6-methylation of Active Genes in Fungi.</title>
        <authorList>
            <consortium name="DOE Joint Genome Institute"/>
            <person name="Mondo S.J."/>
            <person name="Dannebaum R.O."/>
            <person name="Kuo R.C."/>
            <person name="Labutti K."/>
            <person name="Haridas S."/>
            <person name="Kuo A."/>
            <person name="Salamov A."/>
            <person name="Ahrendt S.R."/>
            <person name="Lipzen A."/>
            <person name="Sullivan W."/>
            <person name="Andreopoulos W.B."/>
            <person name="Clum A."/>
            <person name="Lindquist E."/>
            <person name="Daum C."/>
            <person name="Ramamoorthy G.K."/>
            <person name="Gryganskyi A."/>
            <person name="Culley D."/>
            <person name="Magnuson J.K."/>
            <person name="James T.Y."/>
            <person name="O'Malley M.A."/>
            <person name="Stajich J.E."/>
            <person name="Spatafora J.W."/>
            <person name="Visel A."/>
            <person name="Grigoriev I.V."/>
        </authorList>
    </citation>
    <scope>NUCLEOTIDE SEQUENCE [LARGE SCALE GENOMIC DNA]</scope>
    <source>
        <strain evidence="6 7">NRRL 3301</strain>
    </source>
</reference>
<dbReference type="GO" id="GO:0036297">
    <property type="term" value="P:interstrand cross-link repair"/>
    <property type="evidence" value="ECO:0007669"/>
    <property type="project" value="TreeGrafter"/>
</dbReference>
<dbReference type="GO" id="GO:1990918">
    <property type="term" value="P:double-strand break repair involved in meiotic recombination"/>
    <property type="evidence" value="ECO:0007669"/>
    <property type="project" value="TreeGrafter"/>
</dbReference>